<dbReference type="AlphaFoldDB" id="A0A6C0J3U5"/>
<keyword evidence="3" id="KW-0378">Hydrolase</keyword>
<dbReference type="GO" id="GO:0006226">
    <property type="term" value="P:dUMP biosynthetic process"/>
    <property type="evidence" value="ECO:0007669"/>
    <property type="project" value="InterPro"/>
</dbReference>
<dbReference type="Pfam" id="PF00692">
    <property type="entry name" value="dUTPase"/>
    <property type="match status" value="1"/>
</dbReference>
<evidence type="ECO:0000259" key="5">
    <source>
        <dbReference type="Pfam" id="PF00692"/>
    </source>
</evidence>
<dbReference type="CDD" id="cd07557">
    <property type="entry name" value="trimeric_dUTPase"/>
    <property type="match status" value="1"/>
</dbReference>
<dbReference type="GO" id="GO:0000287">
    <property type="term" value="F:magnesium ion binding"/>
    <property type="evidence" value="ECO:0007669"/>
    <property type="project" value="InterPro"/>
</dbReference>
<proteinExistence type="inferred from homology"/>
<sequence>MPLGVKKLCYDARLPTRGSDGAVGYDLYSSEDATVPCQAGRALVGTGIALSIPDGLYGRVAPRSGLAVKHCINVGAGVIDPDYTGEVKVVLFNHGTEDFEIKKGDRIAQLILERCDTPMIKEIGLLDETLRGDGGFGSTGQ</sequence>
<dbReference type="PANTHER" id="PTHR11241">
    <property type="entry name" value="DEOXYURIDINE 5'-TRIPHOSPHATE NUCLEOTIDOHYDROLASE"/>
    <property type="match status" value="1"/>
</dbReference>
<dbReference type="NCBIfam" id="TIGR00576">
    <property type="entry name" value="dut"/>
    <property type="match status" value="1"/>
</dbReference>
<feature type="domain" description="dUTPase-like" evidence="5">
    <location>
        <begin position="12"/>
        <end position="140"/>
    </location>
</feature>
<organism evidence="6">
    <name type="scientific">viral metagenome</name>
    <dbReference type="NCBI Taxonomy" id="1070528"/>
    <lineage>
        <taxon>unclassified sequences</taxon>
        <taxon>metagenomes</taxon>
        <taxon>organismal metagenomes</taxon>
    </lineage>
</organism>
<evidence type="ECO:0000256" key="1">
    <source>
        <dbReference type="ARBA" id="ARBA00006581"/>
    </source>
</evidence>
<dbReference type="InterPro" id="IPR033704">
    <property type="entry name" value="dUTPase_trimeric"/>
</dbReference>
<dbReference type="InterPro" id="IPR008181">
    <property type="entry name" value="dUTPase"/>
</dbReference>
<keyword evidence="4" id="KW-0546">Nucleotide metabolism</keyword>
<evidence type="ECO:0000256" key="4">
    <source>
        <dbReference type="ARBA" id="ARBA00023080"/>
    </source>
</evidence>
<evidence type="ECO:0000256" key="3">
    <source>
        <dbReference type="ARBA" id="ARBA00022801"/>
    </source>
</evidence>
<evidence type="ECO:0000256" key="2">
    <source>
        <dbReference type="ARBA" id="ARBA00012379"/>
    </source>
</evidence>
<dbReference type="InterPro" id="IPR036157">
    <property type="entry name" value="dUTPase-like_sf"/>
</dbReference>
<dbReference type="SUPFAM" id="SSF51283">
    <property type="entry name" value="dUTPase-like"/>
    <property type="match status" value="1"/>
</dbReference>
<dbReference type="NCBIfam" id="NF001862">
    <property type="entry name" value="PRK00601.1"/>
    <property type="match status" value="1"/>
</dbReference>
<protein>
    <recommendedName>
        <fullName evidence="2">dUTP diphosphatase</fullName>
        <ecNumber evidence="2">3.6.1.23</ecNumber>
    </recommendedName>
</protein>
<name>A0A6C0J3U5_9ZZZZ</name>
<accession>A0A6C0J3U5</accession>
<dbReference type="EC" id="3.6.1.23" evidence="2"/>
<evidence type="ECO:0000313" key="6">
    <source>
        <dbReference type="EMBL" id="QHT98303.1"/>
    </source>
</evidence>
<dbReference type="GO" id="GO:0004170">
    <property type="term" value="F:dUTP diphosphatase activity"/>
    <property type="evidence" value="ECO:0007669"/>
    <property type="project" value="UniProtKB-EC"/>
</dbReference>
<dbReference type="InterPro" id="IPR029054">
    <property type="entry name" value="dUTPase-like"/>
</dbReference>
<comment type="similarity">
    <text evidence="1">Belongs to the dUTPase family.</text>
</comment>
<reference evidence="6" key="1">
    <citation type="journal article" date="2020" name="Nature">
        <title>Giant virus diversity and host interactions through global metagenomics.</title>
        <authorList>
            <person name="Schulz F."/>
            <person name="Roux S."/>
            <person name="Paez-Espino D."/>
            <person name="Jungbluth S."/>
            <person name="Walsh D.A."/>
            <person name="Denef V.J."/>
            <person name="McMahon K.D."/>
            <person name="Konstantinidis K.T."/>
            <person name="Eloe-Fadrosh E.A."/>
            <person name="Kyrpides N.C."/>
            <person name="Woyke T."/>
        </authorList>
    </citation>
    <scope>NUCLEOTIDE SEQUENCE</scope>
    <source>
        <strain evidence="6">GVMAG-M-3300025652-16</strain>
    </source>
</reference>
<dbReference type="EMBL" id="MN740292">
    <property type="protein sequence ID" value="QHT98303.1"/>
    <property type="molecule type" value="Genomic_DNA"/>
</dbReference>
<dbReference type="Gene3D" id="2.70.40.10">
    <property type="match status" value="1"/>
</dbReference>
<dbReference type="GO" id="GO:0046081">
    <property type="term" value="P:dUTP catabolic process"/>
    <property type="evidence" value="ECO:0007669"/>
    <property type="project" value="InterPro"/>
</dbReference>
<dbReference type="PANTHER" id="PTHR11241:SF0">
    <property type="entry name" value="DEOXYURIDINE 5'-TRIPHOSPHATE NUCLEOTIDOHYDROLASE"/>
    <property type="match status" value="1"/>
</dbReference>